<dbReference type="AlphaFoldDB" id="A0A0W0FN66"/>
<name>A0A0W0FN66_MONRR</name>
<proteinExistence type="predicted"/>
<reference evidence="1 2" key="1">
    <citation type="submission" date="2015-12" db="EMBL/GenBank/DDBJ databases">
        <title>Draft genome sequence of Moniliophthora roreri, the causal agent of frosty pod rot of cacao.</title>
        <authorList>
            <person name="Aime M.C."/>
            <person name="Diaz-Valderrama J.R."/>
            <person name="Kijpornyongpan T."/>
            <person name="Phillips-Mora W."/>
        </authorList>
    </citation>
    <scope>NUCLEOTIDE SEQUENCE [LARGE SCALE GENOMIC DNA]</scope>
    <source>
        <strain evidence="1 2">MCA 2952</strain>
    </source>
</reference>
<evidence type="ECO:0000313" key="1">
    <source>
        <dbReference type="EMBL" id="KTB37775.1"/>
    </source>
</evidence>
<comment type="caution">
    <text evidence="1">The sequence shown here is derived from an EMBL/GenBank/DDBJ whole genome shotgun (WGS) entry which is preliminary data.</text>
</comment>
<accession>A0A0W0FN66</accession>
<gene>
    <name evidence="1" type="ORF">WG66_9636</name>
</gene>
<organism evidence="1 2">
    <name type="scientific">Moniliophthora roreri</name>
    <name type="common">Frosty pod rot fungus</name>
    <name type="synonym">Monilia roreri</name>
    <dbReference type="NCBI Taxonomy" id="221103"/>
    <lineage>
        <taxon>Eukaryota</taxon>
        <taxon>Fungi</taxon>
        <taxon>Dikarya</taxon>
        <taxon>Basidiomycota</taxon>
        <taxon>Agaricomycotina</taxon>
        <taxon>Agaricomycetes</taxon>
        <taxon>Agaricomycetidae</taxon>
        <taxon>Agaricales</taxon>
        <taxon>Marasmiineae</taxon>
        <taxon>Marasmiaceae</taxon>
        <taxon>Moniliophthora</taxon>
    </lineage>
</organism>
<dbReference type="EMBL" id="LATX01001819">
    <property type="protein sequence ID" value="KTB37775.1"/>
    <property type="molecule type" value="Genomic_DNA"/>
</dbReference>
<protein>
    <submittedName>
        <fullName evidence="1">Uncharacterized protein</fullName>
    </submittedName>
</protein>
<sequence length="26" mass="2891">MSTDLDIHLSHVHNNTNASILRPFGT</sequence>
<dbReference type="Proteomes" id="UP000054988">
    <property type="component" value="Unassembled WGS sequence"/>
</dbReference>
<evidence type="ECO:0000313" key="2">
    <source>
        <dbReference type="Proteomes" id="UP000054988"/>
    </source>
</evidence>